<dbReference type="eggNOG" id="ENOG50334CB">
    <property type="taxonomic scope" value="Bacteria"/>
</dbReference>
<keyword evidence="1" id="KW-0812">Transmembrane</keyword>
<feature type="transmembrane region" description="Helical" evidence="1">
    <location>
        <begin position="6"/>
        <end position="25"/>
    </location>
</feature>
<reference evidence="2 3" key="1">
    <citation type="submission" date="2010-08" db="EMBL/GenBank/DDBJ databases">
        <authorList>
            <person name="Weinstock G."/>
            <person name="Sodergren E."/>
            <person name="Clifton S."/>
            <person name="Fulton L."/>
            <person name="Fulton B."/>
            <person name="Courtney L."/>
            <person name="Fronick C."/>
            <person name="Harrison M."/>
            <person name="Strong C."/>
            <person name="Farmer C."/>
            <person name="Delahaunty K."/>
            <person name="Markovic C."/>
            <person name="Hall O."/>
            <person name="Minx P."/>
            <person name="Tomlinson C."/>
            <person name="Mitreva M."/>
            <person name="Hou S."/>
            <person name="Chen J."/>
            <person name="Wollam A."/>
            <person name="Pepin K.H."/>
            <person name="Johnson M."/>
            <person name="Bhonagiri V."/>
            <person name="Zhang X."/>
            <person name="Suruliraj S."/>
            <person name="Warren W."/>
            <person name="Chinwalla A."/>
            <person name="Mardis E.R."/>
            <person name="Wilson R.K."/>
        </authorList>
    </citation>
    <scope>NUCLEOTIDE SEQUENCE [LARGE SCALE GENOMIC DNA]</scope>
    <source>
        <strain evidence="2 3">F0204</strain>
    </source>
</reference>
<keyword evidence="3" id="KW-1185">Reference proteome</keyword>
<protein>
    <recommendedName>
        <fullName evidence="4">DUF3784 domain-containing protein</fullName>
    </recommendedName>
</protein>
<keyword evidence="1" id="KW-0472">Membrane</keyword>
<feature type="transmembrane region" description="Helical" evidence="1">
    <location>
        <begin position="56"/>
        <end position="78"/>
    </location>
</feature>
<evidence type="ECO:0000256" key="1">
    <source>
        <dbReference type="SAM" id="Phobius"/>
    </source>
</evidence>
<dbReference type="HOGENOM" id="CLU_173117_0_0_9"/>
<sequence length="109" mass="12517">MNNLLFLIIMVPTSLLFTSIGIYAWRRKKPMWFWAGDTVSEDEITDVRAYKRANGIMWICFSLPLWLGTIVGVCHSIILGANIILVDGTVGLVLMMITYTFIRKKYKKI</sequence>
<proteinExistence type="predicted"/>
<organism evidence="2 3">
    <name type="scientific">Solobacterium moorei F0204</name>
    <dbReference type="NCBI Taxonomy" id="706433"/>
    <lineage>
        <taxon>Bacteria</taxon>
        <taxon>Bacillati</taxon>
        <taxon>Bacillota</taxon>
        <taxon>Erysipelotrichia</taxon>
        <taxon>Erysipelotrichales</taxon>
        <taxon>Erysipelotrichaceae</taxon>
        <taxon>Solobacterium</taxon>
    </lineage>
</organism>
<dbReference type="EMBL" id="AECQ01000025">
    <property type="protein sequence ID" value="EFW24322.1"/>
    <property type="molecule type" value="Genomic_DNA"/>
</dbReference>
<dbReference type="STRING" id="706433.HMPREF9430_01104"/>
<evidence type="ECO:0008006" key="4">
    <source>
        <dbReference type="Google" id="ProtNLM"/>
    </source>
</evidence>
<dbReference type="Proteomes" id="UP000004097">
    <property type="component" value="Unassembled WGS sequence"/>
</dbReference>
<comment type="caution">
    <text evidence="2">The sequence shown here is derived from an EMBL/GenBank/DDBJ whole genome shotgun (WGS) entry which is preliminary data.</text>
</comment>
<feature type="transmembrane region" description="Helical" evidence="1">
    <location>
        <begin position="84"/>
        <end position="102"/>
    </location>
</feature>
<dbReference type="AlphaFoldDB" id="E7MNI4"/>
<evidence type="ECO:0000313" key="3">
    <source>
        <dbReference type="Proteomes" id="UP000004097"/>
    </source>
</evidence>
<accession>E7MNI4</accession>
<evidence type="ECO:0000313" key="2">
    <source>
        <dbReference type="EMBL" id="EFW24322.1"/>
    </source>
</evidence>
<dbReference type="OrthoDB" id="9808116at2"/>
<name>E7MNI4_9FIRM</name>
<dbReference type="RefSeq" id="WP_006525937.1">
    <property type="nucleotide sequence ID" value="NZ_GL637664.1"/>
</dbReference>
<keyword evidence="1" id="KW-1133">Transmembrane helix</keyword>
<gene>
    <name evidence="2" type="ORF">HMPREF9430_01104</name>
</gene>